<comment type="subcellular location">
    <subcellularLocation>
        <location evidence="9 10">Cytoplasm</location>
    </subcellularLocation>
</comment>
<dbReference type="RefSeq" id="WP_073585420.1">
    <property type="nucleotide sequence ID" value="NZ_AP024897.1"/>
</dbReference>
<dbReference type="InterPro" id="IPR001015">
    <property type="entry name" value="Ferrochelatase"/>
</dbReference>
<comment type="function">
    <text evidence="9 10">Catalyzes the ferrous insertion into protoporphyrin IX.</text>
</comment>
<evidence type="ECO:0000256" key="2">
    <source>
        <dbReference type="ARBA" id="ARBA00022490"/>
    </source>
</evidence>
<dbReference type="UniPathway" id="UPA00252">
    <property type="reaction ID" value="UER00325"/>
</dbReference>
<feature type="binding site" evidence="9">
    <location>
        <position position="274"/>
    </location>
    <ligand>
        <name>Fe(2+)</name>
        <dbReference type="ChEBI" id="CHEBI:29033"/>
    </ligand>
</feature>
<comment type="catalytic activity">
    <reaction evidence="8">
        <text>Fe-coproporphyrin III + 2 H(+) = coproporphyrin III + Fe(2+)</text>
        <dbReference type="Rhea" id="RHEA:49572"/>
        <dbReference type="ChEBI" id="CHEBI:15378"/>
        <dbReference type="ChEBI" id="CHEBI:29033"/>
        <dbReference type="ChEBI" id="CHEBI:68438"/>
        <dbReference type="ChEBI" id="CHEBI:131725"/>
        <dbReference type="EC" id="4.99.1.9"/>
    </reaction>
    <physiologicalReaction direction="right-to-left" evidence="8">
        <dbReference type="Rhea" id="RHEA:49574"/>
    </physiologicalReaction>
</comment>
<comment type="pathway">
    <text evidence="9 10">Porphyrin-containing compound metabolism; protoheme biosynthesis; protoheme from protoporphyrin-IX: step 1/1.</text>
</comment>
<keyword evidence="5 9" id="KW-0350">Heme biosynthesis</keyword>
<evidence type="ECO:0000256" key="10">
    <source>
        <dbReference type="RuleBase" id="RU000607"/>
    </source>
</evidence>
<evidence type="ECO:0000256" key="8">
    <source>
        <dbReference type="ARBA" id="ARBA00024536"/>
    </source>
</evidence>
<evidence type="ECO:0000313" key="11">
    <source>
        <dbReference type="EMBL" id="SHO57968.1"/>
    </source>
</evidence>
<evidence type="ECO:0000256" key="7">
    <source>
        <dbReference type="ARBA" id="ARBA00023244"/>
    </source>
</evidence>
<dbReference type="GO" id="GO:0004325">
    <property type="term" value="F:ferrochelatase activity"/>
    <property type="evidence" value="ECO:0007669"/>
    <property type="project" value="UniProtKB-UniRule"/>
</dbReference>
<dbReference type="EC" id="4.98.1.1" evidence="9 10"/>
<dbReference type="PANTHER" id="PTHR11108">
    <property type="entry name" value="FERROCHELATASE"/>
    <property type="match status" value="1"/>
</dbReference>
<dbReference type="GO" id="GO:0005737">
    <property type="term" value="C:cytoplasm"/>
    <property type="evidence" value="ECO:0007669"/>
    <property type="project" value="UniProtKB-SubCell"/>
</dbReference>
<protein>
    <recommendedName>
        <fullName evidence="9 10">Ferrochelatase</fullName>
        <ecNumber evidence="9 10">4.98.1.1</ecNumber>
    </recommendedName>
    <alternativeName>
        <fullName evidence="9">Heme synthase</fullName>
    </alternativeName>
    <alternativeName>
        <fullName evidence="9">Protoheme ferro-lyase</fullName>
    </alternativeName>
</protein>
<organism evidence="11 12">
    <name type="scientific">Vibrio quintilis</name>
    <dbReference type="NCBI Taxonomy" id="1117707"/>
    <lineage>
        <taxon>Bacteria</taxon>
        <taxon>Pseudomonadati</taxon>
        <taxon>Pseudomonadota</taxon>
        <taxon>Gammaproteobacteria</taxon>
        <taxon>Vibrionales</taxon>
        <taxon>Vibrionaceae</taxon>
        <taxon>Vibrio</taxon>
    </lineage>
</organism>
<keyword evidence="6 9" id="KW-0456">Lyase</keyword>
<dbReference type="InterPro" id="IPR033659">
    <property type="entry name" value="Ferrochelatase_N"/>
</dbReference>
<keyword evidence="7 9" id="KW-0627">Porphyrin biosynthesis</keyword>
<dbReference type="PROSITE" id="PS00534">
    <property type="entry name" value="FERROCHELATASE"/>
    <property type="match status" value="1"/>
</dbReference>
<dbReference type="FunFam" id="3.40.50.1400:FF:000002">
    <property type="entry name" value="Ferrochelatase"/>
    <property type="match status" value="1"/>
</dbReference>
<gene>
    <name evidence="9 11" type="primary">hemH</name>
    <name evidence="11" type="ORF">VQ7734_03738</name>
</gene>
<evidence type="ECO:0000256" key="9">
    <source>
        <dbReference type="HAMAP-Rule" id="MF_00323"/>
    </source>
</evidence>
<evidence type="ECO:0000256" key="3">
    <source>
        <dbReference type="ARBA" id="ARBA00022723"/>
    </source>
</evidence>
<dbReference type="GO" id="GO:0046872">
    <property type="term" value="F:metal ion binding"/>
    <property type="evidence" value="ECO:0007669"/>
    <property type="project" value="UniProtKB-KW"/>
</dbReference>
<dbReference type="PANTHER" id="PTHR11108:SF1">
    <property type="entry name" value="FERROCHELATASE, MITOCHONDRIAL"/>
    <property type="match status" value="1"/>
</dbReference>
<dbReference type="CDD" id="cd03411">
    <property type="entry name" value="Ferrochelatase_N"/>
    <property type="match status" value="1"/>
</dbReference>
<dbReference type="STRING" id="1117707.VQ7734_03738"/>
<dbReference type="CDD" id="cd00419">
    <property type="entry name" value="Ferrochelatase_C"/>
    <property type="match status" value="1"/>
</dbReference>
<name>A0A1M7YZ89_9VIBR</name>
<dbReference type="InterPro" id="IPR019772">
    <property type="entry name" value="Ferrochelatase_AS"/>
</dbReference>
<feature type="binding site" evidence="9">
    <location>
        <position position="193"/>
    </location>
    <ligand>
        <name>Fe(2+)</name>
        <dbReference type="ChEBI" id="CHEBI:29033"/>
    </ligand>
</feature>
<sequence length="323" mass="36175">MKNNRQGILLVNLGTPEAPTASAVKRFLSEFLHDHRVVDLNRWVWCPVLHGIILPRRSPKVAKLYQSIWMEGGSPLMVFSRSQTEKLQKRAGVPVALGMTYGSPSVQDGVNSLISQGVTEITVLPLYPQYSGTTTASVFDRVSQAMRSLEVTPGLHFISHYFDSSAYIHALASKVRESWQRHGKGDYLLCSYHGIPQRYADNGDIYPQHCESTTRLLAEALDLNEQQIGMSYQSRFGKEEWLQPYTDKTLEQLPGKGIRNIDIIAPAFSVDCLETLEEISVECRQIFEEAGGKTFTYIPCLNDDDQHIEMMCQVSGITGSGEN</sequence>
<keyword evidence="2 9" id="KW-0963">Cytoplasm</keyword>
<dbReference type="AlphaFoldDB" id="A0A1M7YZ89"/>
<comment type="similarity">
    <text evidence="1 9 10">Belongs to the ferrochelatase family.</text>
</comment>
<dbReference type="NCBIfam" id="TIGR00109">
    <property type="entry name" value="hemH"/>
    <property type="match status" value="1"/>
</dbReference>
<comment type="catalytic activity">
    <reaction evidence="9 10">
        <text>heme b + 2 H(+) = protoporphyrin IX + Fe(2+)</text>
        <dbReference type="Rhea" id="RHEA:22584"/>
        <dbReference type="ChEBI" id="CHEBI:15378"/>
        <dbReference type="ChEBI" id="CHEBI:29033"/>
        <dbReference type="ChEBI" id="CHEBI:57306"/>
        <dbReference type="ChEBI" id="CHEBI:60344"/>
        <dbReference type="EC" id="4.98.1.1"/>
    </reaction>
</comment>
<dbReference type="InterPro" id="IPR033644">
    <property type="entry name" value="Ferrochelatase_C"/>
</dbReference>
<dbReference type="Gene3D" id="3.40.50.1400">
    <property type="match status" value="2"/>
</dbReference>
<dbReference type="HAMAP" id="MF_00323">
    <property type="entry name" value="Ferrochelatase"/>
    <property type="match status" value="1"/>
</dbReference>
<evidence type="ECO:0000313" key="12">
    <source>
        <dbReference type="Proteomes" id="UP000184600"/>
    </source>
</evidence>
<keyword evidence="3 9" id="KW-0479">Metal-binding</keyword>
<proteinExistence type="inferred from homology"/>
<accession>A0A1M7YZ89</accession>
<evidence type="ECO:0000256" key="1">
    <source>
        <dbReference type="ARBA" id="ARBA00007718"/>
    </source>
</evidence>
<evidence type="ECO:0000256" key="4">
    <source>
        <dbReference type="ARBA" id="ARBA00023004"/>
    </source>
</evidence>
<keyword evidence="12" id="KW-1185">Reference proteome</keyword>
<dbReference type="GO" id="GO:0006783">
    <property type="term" value="P:heme biosynthetic process"/>
    <property type="evidence" value="ECO:0007669"/>
    <property type="project" value="UniProtKB-UniRule"/>
</dbReference>
<dbReference type="SUPFAM" id="SSF53800">
    <property type="entry name" value="Chelatase"/>
    <property type="match status" value="1"/>
</dbReference>
<dbReference type="Pfam" id="PF00762">
    <property type="entry name" value="Ferrochelatase"/>
    <property type="match status" value="1"/>
</dbReference>
<reference evidence="12" key="1">
    <citation type="submission" date="2016-12" db="EMBL/GenBank/DDBJ databases">
        <authorList>
            <person name="Rodrigo-Torres L."/>
            <person name="Arahal R.D."/>
            <person name="Lucena T."/>
        </authorList>
    </citation>
    <scope>NUCLEOTIDE SEQUENCE [LARGE SCALE GENOMIC DNA]</scope>
</reference>
<evidence type="ECO:0000256" key="6">
    <source>
        <dbReference type="ARBA" id="ARBA00023239"/>
    </source>
</evidence>
<dbReference type="Proteomes" id="UP000184600">
    <property type="component" value="Unassembled WGS sequence"/>
</dbReference>
<evidence type="ECO:0000256" key="5">
    <source>
        <dbReference type="ARBA" id="ARBA00023133"/>
    </source>
</evidence>
<dbReference type="OrthoDB" id="9809741at2"/>
<keyword evidence="4 9" id="KW-0408">Iron</keyword>
<dbReference type="EMBL" id="FRFG01000051">
    <property type="protein sequence ID" value="SHO57968.1"/>
    <property type="molecule type" value="Genomic_DNA"/>
</dbReference>